<keyword evidence="2" id="KW-0808">Transferase</keyword>
<evidence type="ECO:0000256" key="2">
    <source>
        <dbReference type="ARBA" id="ARBA00022679"/>
    </source>
</evidence>
<evidence type="ECO:0000256" key="5">
    <source>
        <dbReference type="ARBA" id="ARBA00023034"/>
    </source>
</evidence>
<dbReference type="RefSeq" id="WP_212676676.1">
    <property type="nucleotide sequence ID" value="NZ_JAGSPJ010000007.1"/>
</dbReference>
<organism evidence="8 9">
    <name type="scientific">Undibacterium fentianense</name>
    <dbReference type="NCBI Taxonomy" id="2828728"/>
    <lineage>
        <taxon>Bacteria</taxon>
        <taxon>Pseudomonadati</taxon>
        <taxon>Pseudomonadota</taxon>
        <taxon>Betaproteobacteria</taxon>
        <taxon>Burkholderiales</taxon>
        <taxon>Oxalobacteraceae</taxon>
        <taxon>Undibacterium</taxon>
    </lineage>
</organism>
<comment type="subcellular location">
    <subcellularLocation>
        <location evidence="1">Golgi apparatus membrane</location>
        <topology evidence="1">Single-pass type II membrane protein</topology>
    </subcellularLocation>
</comment>
<dbReference type="Proteomes" id="UP000678545">
    <property type="component" value="Unassembled WGS sequence"/>
</dbReference>
<evidence type="ECO:0000313" key="9">
    <source>
        <dbReference type="Proteomes" id="UP000678545"/>
    </source>
</evidence>
<proteinExistence type="predicted"/>
<dbReference type="PANTHER" id="PTHR12137">
    <property type="entry name" value="CARBOHYDRATE SULFOTRANSFERASE"/>
    <property type="match status" value="1"/>
</dbReference>
<keyword evidence="4" id="KW-1133">Transmembrane helix</keyword>
<dbReference type="AlphaFoldDB" id="A0A941IGP4"/>
<protein>
    <submittedName>
        <fullName evidence="8">Sulfotransferase family 2 domain-containing protein</fullName>
    </submittedName>
</protein>
<reference evidence="8" key="1">
    <citation type="submission" date="2021-04" db="EMBL/GenBank/DDBJ databases">
        <title>novel species isolated from subtropical streams in China.</title>
        <authorList>
            <person name="Lu H."/>
        </authorList>
    </citation>
    <scope>NUCLEOTIDE SEQUENCE</scope>
    <source>
        <strain evidence="8">FT137W</strain>
    </source>
</reference>
<keyword evidence="7" id="KW-0325">Glycoprotein</keyword>
<gene>
    <name evidence="8" type="ORF">KDM90_16215</name>
</gene>
<dbReference type="GO" id="GO:0016051">
    <property type="term" value="P:carbohydrate biosynthetic process"/>
    <property type="evidence" value="ECO:0007669"/>
    <property type="project" value="InterPro"/>
</dbReference>
<accession>A0A941IGP4</accession>
<dbReference type="PANTHER" id="PTHR12137:SF54">
    <property type="entry name" value="CARBOHYDRATE SULFOTRANSFERASE"/>
    <property type="match status" value="1"/>
</dbReference>
<keyword evidence="9" id="KW-1185">Reference proteome</keyword>
<dbReference type="SUPFAM" id="SSF52540">
    <property type="entry name" value="P-loop containing nucleoside triphosphate hydrolases"/>
    <property type="match status" value="1"/>
</dbReference>
<dbReference type="GO" id="GO:0016020">
    <property type="term" value="C:membrane"/>
    <property type="evidence" value="ECO:0007669"/>
    <property type="project" value="InterPro"/>
</dbReference>
<evidence type="ECO:0000256" key="7">
    <source>
        <dbReference type="ARBA" id="ARBA00023180"/>
    </source>
</evidence>
<dbReference type="InterPro" id="IPR005331">
    <property type="entry name" value="Sulfotransferase"/>
</dbReference>
<dbReference type="InterPro" id="IPR018011">
    <property type="entry name" value="Carb_sulfotrans_8-10"/>
</dbReference>
<evidence type="ECO:0000313" key="8">
    <source>
        <dbReference type="EMBL" id="MBR7801557.1"/>
    </source>
</evidence>
<dbReference type="InterPro" id="IPR027417">
    <property type="entry name" value="P-loop_NTPase"/>
</dbReference>
<dbReference type="EMBL" id="JAGSPJ010000007">
    <property type="protein sequence ID" value="MBR7801557.1"/>
    <property type="molecule type" value="Genomic_DNA"/>
</dbReference>
<dbReference type="GO" id="GO:0008146">
    <property type="term" value="F:sulfotransferase activity"/>
    <property type="evidence" value="ECO:0007669"/>
    <property type="project" value="InterPro"/>
</dbReference>
<evidence type="ECO:0000256" key="4">
    <source>
        <dbReference type="ARBA" id="ARBA00022989"/>
    </source>
</evidence>
<keyword evidence="6" id="KW-0472">Membrane</keyword>
<evidence type="ECO:0000256" key="1">
    <source>
        <dbReference type="ARBA" id="ARBA00004323"/>
    </source>
</evidence>
<keyword evidence="3" id="KW-0812">Transmembrane</keyword>
<evidence type="ECO:0000256" key="3">
    <source>
        <dbReference type="ARBA" id="ARBA00022692"/>
    </source>
</evidence>
<keyword evidence="5" id="KW-0333">Golgi apparatus</keyword>
<sequence length="243" mass="28540">MIISHQHRLVILFPWKTASQTIRFRLKHLDQSPYPKSYHFNPYLQRVVHQHITLADFSLLPEAQLGYRLAVFVRNPYDRVYSGFQQILRDALSQPKWQLPASWIHQLVTQQLADNFEEICRSSFDINRWFAQLPLHKILELGRNSSLYLHPCSYWTHRVDQLVVDFVGKVESFEEDFARLCELYGLEPASTVSVNQTPASELPKVQAIHGFRYAKLFEPQNIEKINAVFKSDFVHFNYPILTP</sequence>
<dbReference type="Pfam" id="PF03567">
    <property type="entry name" value="Sulfotransfer_2"/>
    <property type="match status" value="1"/>
</dbReference>
<evidence type="ECO:0000256" key="6">
    <source>
        <dbReference type="ARBA" id="ARBA00023136"/>
    </source>
</evidence>
<name>A0A941IGP4_9BURK</name>
<comment type="caution">
    <text evidence="8">The sequence shown here is derived from an EMBL/GenBank/DDBJ whole genome shotgun (WGS) entry which is preliminary data.</text>
</comment>